<evidence type="ECO:0000259" key="4">
    <source>
        <dbReference type="Pfam" id="PF22725"/>
    </source>
</evidence>
<dbReference type="GO" id="GO:0016491">
    <property type="term" value="F:oxidoreductase activity"/>
    <property type="evidence" value="ECO:0007669"/>
    <property type="project" value="UniProtKB-KW"/>
</dbReference>
<feature type="domain" description="Gfo/Idh/MocA-like oxidoreductase N-terminal" evidence="3">
    <location>
        <begin position="4"/>
        <end position="121"/>
    </location>
</feature>
<accession>A0A6J6I924</accession>
<proteinExistence type="inferred from homology"/>
<dbReference type="InterPro" id="IPR055170">
    <property type="entry name" value="GFO_IDH_MocA-like_dom"/>
</dbReference>
<comment type="similarity">
    <text evidence="1">Belongs to the Gfo/Idh/MocA family.</text>
</comment>
<protein>
    <submittedName>
        <fullName evidence="5">Unannotated protein</fullName>
    </submittedName>
</protein>
<dbReference type="Gene3D" id="3.40.50.720">
    <property type="entry name" value="NAD(P)-binding Rossmann-like Domain"/>
    <property type="match status" value="1"/>
</dbReference>
<gene>
    <name evidence="5" type="ORF">UFOPK1909_00518</name>
</gene>
<sequence length="325" mass="35593">MTKLNWAMVGTGLMAELILKDFALADGTNLYALVSRDPAKAEARLKEFNIEAKALTFEQALADEAIDVIYVASPHSEHFAQAKAALEAGKHVLVEKAFTMNSAEAIELDALAKSKGRFLMEAMWTKFLPLHNAVKKMIDSGEIGKLVMVEANFGFFAPFDNDHRLYNFELGGGSTLDQGVYTTTFNRWMAGAPIANQVTFGHRFENGSDAYADTTFLFENGVTGHGITSIDANVGFGARVVGTNKTIELIGSFWNARELNVLTFSHQNPPTREHIAYETKGAGYAHMLQAVSTAILAGKTECSEHPVSWTIANMHVLDEIRANIK</sequence>
<dbReference type="GO" id="GO:0000166">
    <property type="term" value="F:nucleotide binding"/>
    <property type="evidence" value="ECO:0007669"/>
    <property type="project" value="InterPro"/>
</dbReference>
<dbReference type="PANTHER" id="PTHR22604">
    <property type="entry name" value="OXIDOREDUCTASES"/>
    <property type="match status" value="1"/>
</dbReference>
<evidence type="ECO:0000313" key="5">
    <source>
        <dbReference type="EMBL" id="CAB4620365.1"/>
    </source>
</evidence>
<dbReference type="InterPro" id="IPR036291">
    <property type="entry name" value="NAD(P)-bd_dom_sf"/>
</dbReference>
<reference evidence="5" key="1">
    <citation type="submission" date="2020-05" db="EMBL/GenBank/DDBJ databases">
        <authorList>
            <person name="Chiriac C."/>
            <person name="Salcher M."/>
            <person name="Ghai R."/>
            <person name="Kavagutti S V."/>
        </authorList>
    </citation>
    <scope>NUCLEOTIDE SEQUENCE</scope>
</reference>
<name>A0A6J6I924_9ZZZZ</name>
<dbReference type="InterPro" id="IPR050984">
    <property type="entry name" value="Gfo/Idh/MocA_domain"/>
</dbReference>
<dbReference type="AlphaFoldDB" id="A0A6J6I924"/>
<dbReference type="Pfam" id="PF22725">
    <property type="entry name" value="GFO_IDH_MocA_C3"/>
    <property type="match status" value="1"/>
</dbReference>
<feature type="domain" description="GFO/IDH/MocA-like oxidoreductase" evidence="4">
    <location>
        <begin position="132"/>
        <end position="248"/>
    </location>
</feature>
<evidence type="ECO:0000259" key="3">
    <source>
        <dbReference type="Pfam" id="PF01408"/>
    </source>
</evidence>
<organism evidence="5">
    <name type="scientific">freshwater metagenome</name>
    <dbReference type="NCBI Taxonomy" id="449393"/>
    <lineage>
        <taxon>unclassified sequences</taxon>
        <taxon>metagenomes</taxon>
        <taxon>ecological metagenomes</taxon>
    </lineage>
</organism>
<dbReference type="SUPFAM" id="SSF51735">
    <property type="entry name" value="NAD(P)-binding Rossmann-fold domains"/>
    <property type="match status" value="1"/>
</dbReference>
<dbReference type="SUPFAM" id="SSF55347">
    <property type="entry name" value="Glyceraldehyde-3-phosphate dehydrogenase-like, C-terminal domain"/>
    <property type="match status" value="1"/>
</dbReference>
<dbReference type="InterPro" id="IPR000683">
    <property type="entry name" value="Gfo/Idh/MocA-like_OxRdtase_N"/>
</dbReference>
<dbReference type="PANTHER" id="PTHR22604:SF105">
    <property type="entry name" value="TRANS-1,2-DIHYDROBENZENE-1,2-DIOL DEHYDROGENASE"/>
    <property type="match status" value="1"/>
</dbReference>
<evidence type="ECO:0000256" key="1">
    <source>
        <dbReference type="ARBA" id="ARBA00010928"/>
    </source>
</evidence>
<evidence type="ECO:0000256" key="2">
    <source>
        <dbReference type="ARBA" id="ARBA00023002"/>
    </source>
</evidence>
<dbReference type="EMBL" id="CAEZVD010000039">
    <property type="protein sequence ID" value="CAB4620365.1"/>
    <property type="molecule type" value="Genomic_DNA"/>
</dbReference>
<keyword evidence="2" id="KW-0560">Oxidoreductase</keyword>
<dbReference type="Gene3D" id="3.30.360.10">
    <property type="entry name" value="Dihydrodipicolinate Reductase, domain 2"/>
    <property type="match status" value="1"/>
</dbReference>
<dbReference type="Pfam" id="PF01408">
    <property type="entry name" value="GFO_IDH_MocA"/>
    <property type="match status" value="1"/>
</dbReference>